<keyword evidence="2" id="KW-1185">Reference proteome</keyword>
<organism evidence="1 2">
    <name type="scientific">Desulfobacter latus</name>
    <dbReference type="NCBI Taxonomy" id="2292"/>
    <lineage>
        <taxon>Bacteria</taxon>
        <taxon>Pseudomonadati</taxon>
        <taxon>Thermodesulfobacteriota</taxon>
        <taxon>Desulfobacteria</taxon>
        <taxon>Desulfobacterales</taxon>
        <taxon>Desulfobacteraceae</taxon>
        <taxon>Desulfobacter</taxon>
    </lineage>
</organism>
<dbReference type="Proteomes" id="UP000553343">
    <property type="component" value="Unassembled WGS sequence"/>
</dbReference>
<dbReference type="EMBL" id="JACADJ010000036">
    <property type="protein sequence ID" value="NWH05507.1"/>
    <property type="molecule type" value="Genomic_DNA"/>
</dbReference>
<dbReference type="RefSeq" id="WP_178366939.1">
    <property type="nucleotide sequence ID" value="NZ_JACADJ010000036.1"/>
</dbReference>
<name>A0A850TB99_9BACT</name>
<comment type="caution">
    <text evidence="1">The sequence shown here is derived from an EMBL/GenBank/DDBJ whole genome shotgun (WGS) entry which is preliminary data.</text>
</comment>
<proteinExistence type="predicted"/>
<evidence type="ECO:0000313" key="2">
    <source>
        <dbReference type="Proteomes" id="UP000553343"/>
    </source>
</evidence>
<sequence>MALGFFGKKCFYELDELFQNDLNGFFTLKVRGQLKWLLFFNRHVVFWEGIFGFVKQCGPDFNVSDFYSTLCPFVPLRLCERINSALLEKVKKT</sequence>
<evidence type="ECO:0000313" key="1">
    <source>
        <dbReference type="EMBL" id="NWH05507.1"/>
    </source>
</evidence>
<reference evidence="1 2" key="1">
    <citation type="submission" date="2020-06" db="EMBL/GenBank/DDBJ databases">
        <title>High-quality draft genome of sulfate reducer Desulfobacter latus type strain AcrS2 isolated from marine sediment.</title>
        <authorList>
            <person name="Hoppe M."/>
            <person name="Larsen C.K."/>
            <person name="Marshall I.P.G."/>
            <person name="Schramm A."/>
            <person name="Marietou A.G."/>
        </authorList>
    </citation>
    <scope>NUCLEOTIDE SEQUENCE [LARGE SCALE GENOMIC DNA]</scope>
    <source>
        <strain evidence="1 2">AcRS2</strain>
    </source>
</reference>
<dbReference type="AlphaFoldDB" id="A0A850TB99"/>
<accession>A0A850TB99</accession>
<protein>
    <submittedName>
        <fullName evidence="1">Uncharacterized protein</fullName>
    </submittedName>
</protein>
<gene>
    <name evidence="1" type="ORF">HXW94_10985</name>
</gene>